<proteinExistence type="predicted"/>
<reference evidence="5 6" key="1">
    <citation type="submission" date="2019-03" db="EMBL/GenBank/DDBJ databases">
        <title>Genomic Encyclopedia of Type Strains, Phase IV (KMG-IV): sequencing the most valuable type-strain genomes for metagenomic binning, comparative biology and taxonomic classification.</title>
        <authorList>
            <person name="Goeker M."/>
        </authorList>
    </citation>
    <scope>NUCLEOTIDE SEQUENCE [LARGE SCALE GENOMIC DNA]</scope>
    <source>
        <strain evidence="5 6">DSM 1709</strain>
    </source>
</reference>
<accession>A0A4R2MDM2</accession>
<protein>
    <recommendedName>
        <fullName evidence="1">diguanylate cyclase</fullName>
        <ecNumber evidence="1">2.7.7.65</ecNumber>
    </recommendedName>
</protein>
<dbReference type="EMBL" id="SLXD01000012">
    <property type="protein sequence ID" value="TCP00736.1"/>
    <property type="molecule type" value="Genomic_DNA"/>
</dbReference>
<dbReference type="PROSITE" id="PS50887">
    <property type="entry name" value="GGDEF"/>
    <property type="match status" value="1"/>
</dbReference>
<evidence type="ECO:0000313" key="5">
    <source>
        <dbReference type="EMBL" id="TCP00736.1"/>
    </source>
</evidence>
<feature type="coiled-coil region" evidence="3">
    <location>
        <begin position="377"/>
        <end position="432"/>
    </location>
</feature>
<evidence type="ECO:0000313" key="6">
    <source>
        <dbReference type="Proteomes" id="UP000295106"/>
    </source>
</evidence>
<dbReference type="InterPro" id="IPR029787">
    <property type="entry name" value="Nucleotide_cyclase"/>
</dbReference>
<dbReference type="PANTHER" id="PTHR45138:SF9">
    <property type="entry name" value="DIGUANYLATE CYCLASE DGCM-RELATED"/>
    <property type="match status" value="1"/>
</dbReference>
<dbReference type="GO" id="GO:0005886">
    <property type="term" value="C:plasma membrane"/>
    <property type="evidence" value="ECO:0007669"/>
    <property type="project" value="TreeGrafter"/>
</dbReference>
<dbReference type="SMART" id="SM00267">
    <property type="entry name" value="GGDEF"/>
    <property type="match status" value="1"/>
</dbReference>
<dbReference type="CDD" id="cd01949">
    <property type="entry name" value="GGDEF"/>
    <property type="match status" value="1"/>
</dbReference>
<dbReference type="PANTHER" id="PTHR45138">
    <property type="entry name" value="REGULATORY COMPONENTS OF SENSORY TRANSDUCTION SYSTEM"/>
    <property type="match status" value="1"/>
</dbReference>
<dbReference type="Gene3D" id="1.25.40.10">
    <property type="entry name" value="Tetratricopeptide repeat domain"/>
    <property type="match status" value="1"/>
</dbReference>
<sequence>MSIIRRMSAAAVRPKARAQARQLGRRAWALLHEDSQRSAQLAAQALDGAGDDPVARGWALLTRGFHELFFATPAEARPVLEAAEAAFTAAGDAAGRILAGTGLARAAWRAGRYDDALGLALSLRGEGLRVLRGEQRGVLLNAIAGCYSAQGRSDLAFAYMYEALRDAGSASGHGLDAVLHCNLAHELLQIGDCHEALRHVDTGIQRCLRLHNPRLCSVLWINRVIGLTELDRTHEAVADIQRISALPADASGRGRLATHYETLAIAALRAGETTLGAELVAHAEAAYHADIPDEHVELAVAQALLARARGRPQAALDALDAVRALAAEPPAQGLSLRVRGLYLLTRADLQEALGDAAGALATMREWQHVHLQRSALASRARYQAAALQTELLRLQQQIDEHDARRRELEALNLQLSRRVAEVQALQEQLRQQATRDELTGLFNRRHLNETLPQMLALAQREGQPLAVAIIDLDHFKSVNDRHGHPCGDRLLAAFGRLLASGCRRSDVACRYGGEEFCLLMPRTDAAAARRKLQALLRRWRAECFDLGGAPLQSLSFSAGVADSLRCPGHEAALLKAADDELLAAKRQGRNRVLAAGGAPELPAAA</sequence>
<name>A0A4R2MDM2_RUBGE</name>
<dbReference type="Proteomes" id="UP000295106">
    <property type="component" value="Unassembled WGS sequence"/>
</dbReference>
<dbReference type="FunFam" id="3.30.70.270:FF:000001">
    <property type="entry name" value="Diguanylate cyclase domain protein"/>
    <property type="match status" value="1"/>
</dbReference>
<dbReference type="SUPFAM" id="SSF48452">
    <property type="entry name" value="TPR-like"/>
    <property type="match status" value="1"/>
</dbReference>
<feature type="domain" description="GGDEF" evidence="4">
    <location>
        <begin position="463"/>
        <end position="597"/>
    </location>
</feature>
<dbReference type="GO" id="GO:1902201">
    <property type="term" value="P:negative regulation of bacterial-type flagellum-dependent cell motility"/>
    <property type="evidence" value="ECO:0007669"/>
    <property type="project" value="TreeGrafter"/>
</dbReference>
<dbReference type="InterPro" id="IPR011990">
    <property type="entry name" value="TPR-like_helical_dom_sf"/>
</dbReference>
<dbReference type="AlphaFoldDB" id="A0A4R2MDM2"/>
<evidence type="ECO:0000256" key="3">
    <source>
        <dbReference type="SAM" id="Coils"/>
    </source>
</evidence>
<dbReference type="NCBIfam" id="TIGR00254">
    <property type="entry name" value="GGDEF"/>
    <property type="match status" value="1"/>
</dbReference>
<dbReference type="GO" id="GO:0052621">
    <property type="term" value="F:diguanylate cyclase activity"/>
    <property type="evidence" value="ECO:0007669"/>
    <property type="project" value="UniProtKB-EC"/>
</dbReference>
<dbReference type="Pfam" id="PF00990">
    <property type="entry name" value="GGDEF"/>
    <property type="match status" value="1"/>
</dbReference>
<dbReference type="InterPro" id="IPR050469">
    <property type="entry name" value="Diguanylate_Cyclase"/>
</dbReference>
<dbReference type="EC" id="2.7.7.65" evidence="1"/>
<comment type="catalytic activity">
    <reaction evidence="2">
        <text>2 GTP = 3',3'-c-di-GMP + 2 diphosphate</text>
        <dbReference type="Rhea" id="RHEA:24898"/>
        <dbReference type="ChEBI" id="CHEBI:33019"/>
        <dbReference type="ChEBI" id="CHEBI:37565"/>
        <dbReference type="ChEBI" id="CHEBI:58805"/>
        <dbReference type="EC" id="2.7.7.65"/>
    </reaction>
</comment>
<evidence type="ECO:0000256" key="1">
    <source>
        <dbReference type="ARBA" id="ARBA00012528"/>
    </source>
</evidence>
<keyword evidence="3" id="KW-0175">Coiled coil</keyword>
<dbReference type="InterPro" id="IPR000160">
    <property type="entry name" value="GGDEF_dom"/>
</dbReference>
<evidence type="ECO:0000256" key="2">
    <source>
        <dbReference type="ARBA" id="ARBA00034247"/>
    </source>
</evidence>
<gene>
    <name evidence="5" type="ORF">EV684_112174</name>
</gene>
<dbReference type="Gene3D" id="3.30.70.270">
    <property type="match status" value="1"/>
</dbReference>
<dbReference type="InterPro" id="IPR043128">
    <property type="entry name" value="Rev_trsase/Diguanyl_cyclase"/>
</dbReference>
<comment type="caution">
    <text evidence="5">The sequence shown here is derived from an EMBL/GenBank/DDBJ whole genome shotgun (WGS) entry which is preliminary data.</text>
</comment>
<dbReference type="GO" id="GO:0043709">
    <property type="term" value="P:cell adhesion involved in single-species biofilm formation"/>
    <property type="evidence" value="ECO:0007669"/>
    <property type="project" value="TreeGrafter"/>
</dbReference>
<evidence type="ECO:0000259" key="4">
    <source>
        <dbReference type="PROSITE" id="PS50887"/>
    </source>
</evidence>
<dbReference type="SUPFAM" id="SSF55073">
    <property type="entry name" value="Nucleotide cyclase"/>
    <property type="match status" value="1"/>
</dbReference>
<organism evidence="5 6">
    <name type="scientific">Rubrivivax gelatinosus</name>
    <name type="common">Rhodocyclus gelatinosus</name>
    <name type="synonym">Rhodopseudomonas gelatinosa</name>
    <dbReference type="NCBI Taxonomy" id="28068"/>
    <lineage>
        <taxon>Bacteria</taxon>
        <taxon>Pseudomonadati</taxon>
        <taxon>Pseudomonadota</taxon>
        <taxon>Betaproteobacteria</taxon>
        <taxon>Burkholderiales</taxon>
        <taxon>Sphaerotilaceae</taxon>
        <taxon>Rubrivivax</taxon>
    </lineage>
</organism>